<protein>
    <submittedName>
        <fullName evidence="1">(spotted green pufferfish) hypothetical protein</fullName>
    </submittedName>
</protein>
<gene>
    <name evidence="1" type="ORF">GSTENG00028543001</name>
</gene>
<reference evidence="1" key="2">
    <citation type="submission" date="2004-02" db="EMBL/GenBank/DDBJ databases">
        <authorList>
            <consortium name="Genoscope"/>
            <consortium name="Whitehead Institute Centre for Genome Research"/>
        </authorList>
    </citation>
    <scope>NUCLEOTIDE SEQUENCE</scope>
</reference>
<dbReference type="KEGG" id="tng:GSTEN00028543G001"/>
<organism evidence="1">
    <name type="scientific">Tetraodon nigroviridis</name>
    <name type="common">Spotted green pufferfish</name>
    <name type="synonym">Chelonodon nigroviridis</name>
    <dbReference type="NCBI Taxonomy" id="99883"/>
    <lineage>
        <taxon>Eukaryota</taxon>
        <taxon>Metazoa</taxon>
        <taxon>Chordata</taxon>
        <taxon>Craniata</taxon>
        <taxon>Vertebrata</taxon>
        <taxon>Euteleostomi</taxon>
        <taxon>Actinopterygii</taxon>
        <taxon>Neopterygii</taxon>
        <taxon>Teleostei</taxon>
        <taxon>Neoteleostei</taxon>
        <taxon>Acanthomorphata</taxon>
        <taxon>Eupercaria</taxon>
        <taxon>Tetraodontiformes</taxon>
        <taxon>Tetradontoidea</taxon>
        <taxon>Tetraodontidae</taxon>
        <taxon>Tetraodon</taxon>
    </lineage>
</organism>
<sequence>MEERAGGEGLRMAVWAGVNGLPVIAAAPHRQPHSNRASRC</sequence>
<evidence type="ECO:0000313" key="1">
    <source>
        <dbReference type="EMBL" id="CAG07760.1"/>
    </source>
</evidence>
<proteinExistence type="predicted"/>
<dbReference type="AlphaFoldDB" id="Q4RV22"/>
<comment type="caution">
    <text evidence="1">The sequence shown here is derived from an EMBL/GenBank/DDBJ whole genome shotgun (WGS) entry which is preliminary data.</text>
</comment>
<accession>Q4RV22</accession>
<reference evidence="1" key="1">
    <citation type="journal article" date="2004" name="Nature">
        <title>Genome duplication in the teleost fish Tetraodon nigroviridis reveals the early vertebrate proto-karyotype.</title>
        <authorList>
            <person name="Jaillon O."/>
            <person name="Aury J.-M."/>
            <person name="Brunet F."/>
            <person name="Petit J.-L."/>
            <person name="Stange-Thomann N."/>
            <person name="Mauceli E."/>
            <person name="Bouneau L."/>
            <person name="Fischer C."/>
            <person name="Ozouf-Costaz C."/>
            <person name="Bernot A."/>
            <person name="Nicaud S."/>
            <person name="Jaffe D."/>
            <person name="Fisher S."/>
            <person name="Lutfalla G."/>
            <person name="Dossat C."/>
            <person name="Segurens B."/>
            <person name="Dasilva C."/>
            <person name="Salanoubat M."/>
            <person name="Levy M."/>
            <person name="Boudet N."/>
            <person name="Castellano S."/>
            <person name="Anthouard V."/>
            <person name="Jubin C."/>
            <person name="Castelli V."/>
            <person name="Katinka M."/>
            <person name="Vacherie B."/>
            <person name="Biemont C."/>
            <person name="Skalli Z."/>
            <person name="Cattolico L."/>
            <person name="Poulain J."/>
            <person name="De Berardinis V."/>
            <person name="Cruaud C."/>
            <person name="Duprat S."/>
            <person name="Brottier P."/>
            <person name="Coutanceau J.-P."/>
            <person name="Gouzy J."/>
            <person name="Parra G."/>
            <person name="Lardier G."/>
            <person name="Chapple C."/>
            <person name="McKernan K.J."/>
            <person name="McEwan P."/>
            <person name="Bosak S."/>
            <person name="Kellis M."/>
            <person name="Volff J.-N."/>
            <person name="Guigo R."/>
            <person name="Zody M.C."/>
            <person name="Mesirov J."/>
            <person name="Lindblad-Toh K."/>
            <person name="Birren B."/>
            <person name="Nusbaum C."/>
            <person name="Kahn D."/>
            <person name="Robinson-Rechavi M."/>
            <person name="Laudet V."/>
            <person name="Schachter V."/>
            <person name="Quetier F."/>
            <person name="Saurin W."/>
            <person name="Scarpelli C."/>
            <person name="Wincker P."/>
            <person name="Lander E.S."/>
            <person name="Weissenbach J."/>
            <person name="Roest Crollius H."/>
        </authorList>
    </citation>
    <scope>NUCLEOTIDE SEQUENCE [LARGE SCALE GENOMIC DNA]</scope>
</reference>
<name>Q4RV22_TETNG</name>
<dbReference type="EMBL" id="CAAE01014992">
    <property type="protein sequence ID" value="CAG07760.1"/>
    <property type="molecule type" value="Genomic_DNA"/>
</dbReference>